<dbReference type="AlphaFoldDB" id="A0A1H5YBV6"/>
<dbReference type="GO" id="GO:0000287">
    <property type="term" value="F:magnesium ion binding"/>
    <property type="evidence" value="ECO:0007669"/>
    <property type="project" value="UniProtKB-UniRule"/>
</dbReference>
<dbReference type="Pfam" id="PF13714">
    <property type="entry name" value="PEP_mutase"/>
    <property type="match status" value="1"/>
</dbReference>
<feature type="binding site" evidence="11">
    <location>
        <begin position="42"/>
        <end position="44"/>
    </location>
    <ligand>
        <name>substrate</name>
    </ligand>
</feature>
<evidence type="ECO:0000256" key="7">
    <source>
        <dbReference type="ARBA" id="ARBA00023239"/>
    </source>
</evidence>
<evidence type="ECO:0000256" key="6">
    <source>
        <dbReference type="ARBA" id="ARBA00022842"/>
    </source>
</evidence>
<comment type="pathway">
    <text evidence="11 12">Organic acid metabolism; propanoate degradation.</text>
</comment>
<evidence type="ECO:0000256" key="12">
    <source>
        <dbReference type="RuleBase" id="RU361121"/>
    </source>
</evidence>
<comment type="similarity">
    <text evidence="3 11 12">Belongs to the isocitrate lyase/PEP mutase superfamily. Methylisocitrate lyase family.</text>
</comment>
<accession>A0A1H5YBV6</accession>
<organism evidence="13 14">
    <name type="scientific">Bryocella elongata</name>
    <dbReference type="NCBI Taxonomy" id="863522"/>
    <lineage>
        <taxon>Bacteria</taxon>
        <taxon>Pseudomonadati</taxon>
        <taxon>Acidobacteriota</taxon>
        <taxon>Terriglobia</taxon>
        <taxon>Terriglobales</taxon>
        <taxon>Acidobacteriaceae</taxon>
        <taxon>Bryocella</taxon>
    </lineage>
</organism>
<dbReference type="NCBIfam" id="TIGR02317">
    <property type="entry name" value="prpB"/>
    <property type="match status" value="1"/>
</dbReference>
<feature type="binding site" evidence="11">
    <location>
        <begin position="209"/>
        <end position="211"/>
    </location>
    <ligand>
        <name>substrate</name>
    </ligand>
</feature>
<feature type="binding site" evidence="11">
    <location>
        <position position="240"/>
    </location>
    <ligand>
        <name>substrate</name>
    </ligand>
</feature>
<feature type="binding site" evidence="11">
    <location>
        <position position="269"/>
    </location>
    <ligand>
        <name>substrate</name>
    </ligand>
</feature>
<comment type="subunit">
    <text evidence="8 11">Homotetramer; dimer of dimers.</text>
</comment>
<comment type="function">
    <text evidence="9">Involved in the catabolism of short chain fatty acids (SCFA) via the 2-methylcitrate cycle I (propionate degradation route). Catalyzes the thermodynamically favored C-C bond cleavage of (2R,3S)-2-methylisocitrate to yield pyruvate and succinate via an alpha-carboxy-carbanion intermediate.</text>
</comment>
<dbReference type="NCBIfam" id="NF008455">
    <property type="entry name" value="PRK11320.1"/>
    <property type="match status" value="1"/>
</dbReference>
<evidence type="ECO:0000256" key="4">
    <source>
        <dbReference type="ARBA" id="ARBA00012260"/>
    </source>
</evidence>
<dbReference type="InterPro" id="IPR040442">
    <property type="entry name" value="Pyrv_kinase-like_dom_sf"/>
</dbReference>
<evidence type="ECO:0000256" key="3">
    <source>
        <dbReference type="ARBA" id="ARBA00009282"/>
    </source>
</evidence>
<comment type="cofactor">
    <cofactor evidence="2 11">
        <name>Mg(2+)</name>
        <dbReference type="ChEBI" id="CHEBI:18420"/>
    </cofactor>
</comment>
<keyword evidence="7 11" id="KW-0456">Lyase</keyword>
<keyword evidence="5 11" id="KW-0479">Metal-binding</keyword>
<dbReference type="OrthoDB" id="8629576at2"/>
<feature type="binding site" evidence="11">
    <location>
        <position position="157"/>
    </location>
    <ligand>
        <name>substrate</name>
    </ligand>
</feature>
<name>A0A1H5YBV6_9BACT</name>
<dbReference type="SUPFAM" id="SSF51621">
    <property type="entry name" value="Phosphoenolpyruvate/pyruvate domain"/>
    <property type="match status" value="1"/>
</dbReference>
<dbReference type="EMBL" id="FNVA01000003">
    <property type="protein sequence ID" value="SEG21242.1"/>
    <property type="molecule type" value="Genomic_DNA"/>
</dbReference>
<proteinExistence type="inferred from homology"/>
<keyword evidence="6 11" id="KW-0460">Magnesium</keyword>
<dbReference type="CDD" id="cd00377">
    <property type="entry name" value="ICL_PEPM"/>
    <property type="match status" value="1"/>
</dbReference>
<comment type="function">
    <text evidence="11">Involved in the catabolism of short chain fatty acids (SCFA) via the 2-methylcitrate cycle (propionate degradation route). Catalyzes the thermodynamically favored C-C bond cleavage of (2R,3S)-2-methylisocitrate to yield pyruvate and succinate via an alpha-carboxy-carbanion intermediate.</text>
</comment>
<evidence type="ECO:0000256" key="1">
    <source>
        <dbReference type="ARBA" id="ARBA00001050"/>
    </source>
</evidence>
<dbReference type="FunFam" id="3.20.20.60:FF:000009">
    <property type="entry name" value="2-methylisocitrate lyase"/>
    <property type="match status" value="1"/>
</dbReference>
<dbReference type="InterPro" id="IPR039556">
    <property type="entry name" value="ICL/PEPM"/>
</dbReference>
<feature type="binding site" evidence="11">
    <location>
        <begin position="119"/>
        <end position="120"/>
    </location>
    <ligand>
        <name>substrate</name>
    </ligand>
</feature>
<feature type="binding site" evidence="11">
    <location>
        <position position="82"/>
    </location>
    <ligand>
        <name>Mg(2+)</name>
        <dbReference type="ChEBI" id="CHEBI:18420"/>
    </ligand>
</feature>
<sequence length="297" mass="31708">MTPGARLHAAVAAERPLQIVGATTAYHALLAERSGFKALYLSGGGVAAGSLGLPDLGISTIDDVLTDVRRITAVCTLPLLVDIDTGFGGAFSIARSIRSLIQAGAAGCHIEDQAAQKRCGHRPNKQIVSTEEMVDRIKAAVDARAGSPDPHFVIMARTDALASLGINAALDRAAACVEAGADMVFPEAVAKLEDYTSFVRRVNVPVLANITEFGATPMFTIDELQRAEVSIVLYPLSAFRAANAAALNVYQHIRTDGTQKNVLRTMQTRSELYDVLGYHAFEKKLDALFAREANDKD</sequence>
<feature type="binding site" evidence="11">
    <location>
        <position position="187"/>
    </location>
    <ligand>
        <name>substrate</name>
    </ligand>
</feature>
<dbReference type="GO" id="GO:0019629">
    <property type="term" value="P:propionate catabolic process, 2-methylcitrate cycle"/>
    <property type="evidence" value="ECO:0007669"/>
    <property type="project" value="UniProtKB-UniRule"/>
</dbReference>
<dbReference type="PANTHER" id="PTHR42905:SF5">
    <property type="entry name" value="CARBOXYVINYL-CARBOXYPHOSPHONATE PHOSPHORYLMUTASE, CHLOROPLASTIC"/>
    <property type="match status" value="1"/>
</dbReference>
<evidence type="ECO:0000256" key="2">
    <source>
        <dbReference type="ARBA" id="ARBA00001946"/>
    </source>
</evidence>
<gene>
    <name evidence="11" type="primary">prpB</name>
    <name evidence="13" type="ORF">SAMN05421819_2220</name>
</gene>
<comment type="function">
    <text evidence="12">Catalyzes the thermodynamically favored C-C bond cleavage of (2R,3S)-2-methylisocitrate to yield pyruvate and succinate.</text>
</comment>
<dbReference type="UniPathway" id="UPA00946"/>
<evidence type="ECO:0000256" key="8">
    <source>
        <dbReference type="ARBA" id="ARBA00044762"/>
    </source>
</evidence>
<dbReference type="Proteomes" id="UP000236728">
    <property type="component" value="Unassembled WGS sequence"/>
</dbReference>
<dbReference type="EC" id="4.1.3.30" evidence="4 11"/>
<evidence type="ECO:0000313" key="14">
    <source>
        <dbReference type="Proteomes" id="UP000236728"/>
    </source>
</evidence>
<comment type="catalytic activity">
    <reaction evidence="1 11 12">
        <text>(2S,3R)-3-hydroxybutane-1,2,3-tricarboxylate = pyruvate + succinate</text>
        <dbReference type="Rhea" id="RHEA:16809"/>
        <dbReference type="ChEBI" id="CHEBI:15361"/>
        <dbReference type="ChEBI" id="CHEBI:30031"/>
        <dbReference type="ChEBI" id="CHEBI:57429"/>
        <dbReference type="EC" id="4.1.3.30"/>
    </reaction>
</comment>
<evidence type="ECO:0000256" key="5">
    <source>
        <dbReference type="ARBA" id="ARBA00022723"/>
    </source>
</evidence>
<feature type="binding site" evidence="11">
    <location>
        <position position="84"/>
    </location>
    <ligand>
        <name>Mg(2+)</name>
        <dbReference type="ChEBI" id="CHEBI:18420"/>
    </ligand>
</feature>
<evidence type="ECO:0000256" key="10">
    <source>
        <dbReference type="ARBA" id="ARBA00073849"/>
    </source>
</evidence>
<evidence type="ECO:0000256" key="11">
    <source>
        <dbReference type="HAMAP-Rule" id="MF_01939"/>
    </source>
</evidence>
<reference evidence="13 14" key="1">
    <citation type="submission" date="2016-10" db="EMBL/GenBank/DDBJ databases">
        <authorList>
            <person name="de Groot N.N."/>
        </authorList>
    </citation>
    <scope>NUCLEOTIDE SEQUENCE [LARGE SCALE GENOMIC DNA]</scope>
    <source>
        <strain evidence="13 14">DSM 22489</strain>
    </source>
</reference>
<dbReference type="GO" id="GO:0046421">
    <property type="term" value="F:methylisocitrate lyase activity"/>
    <property type="evidence" value="ECO:0007669"/>
    <property type="project" value="UniProtKB-UniRule"/>
</dbReference>
<dbReference type="HAMAP" id="MF_01939">
    <property type="entry name" value="PrpB"/>
    <property type="match status" value="1"/>
</dbReference>
<dbReference type="PANTHER" id="PTHR42905">
    <property type="entry name" value="PHOSPHOENOLPYRUVATE CARBOXYLASE"/>
    <property type="match status" value="1"/>
</dbReference>
<dbReference type="InterPro" id="IPR012695">
    <property type="entry name" value="PrpB"/>
</dbReference>
<dbReference type="InterPro" id="IPR018523">
    <property type="entry name" value="Isocitrate_lyase_ph_CS"/>
</dbReference>
<protein>
    <recommendedName>
        <fullName evidence="10 11">2-methylisocitrate lyase</fullName>
        <shortName evidence="11">2-MIC</shortName>
        <shortName evidence="11">MICL</shortName>
        <ecNumber evidence="4 11">4.1.3.30</ecNumber>
    </recommendedName>
    <alternativeName>
        <fullName evidence="11">(2R,3S)-2-methylisocitrate lyase</fullName>
    </alternativeName>
</protein>
<evidence type="ECO:0000256" key="9">
    <source>
        <dbReference type="ARBA" id="ARBA00057039"/>
    </source>
</evidence>
<evidence type="ECO:0000313" key="13">
    <source>
        <dbReference type="EMBL" id="SEG21242.1"/>
    </source>
</evidence>
<dbReference type="PROSITE" id="PS00161">
    <property type="entry name" value="ISOCITRATE_LYASE"/>
    <property type="match status" value="1"/>
</dbReference>
<keyword evidence="14" id="KW-1185">Reference proteome</keyword>
<dbReference type="InterPro" id="IPR015813">
    <property type="entry name" value="Pyrv/PenolPyrv_kinase-like_dom"/>
</dbReference>
<dbReference type="Gene3D" id="3.20.20.60">
    <property type="entry name" value="Phosphoenolpyruvate-binding domains"/>
    <property type="match status" value="1"/>
</dbReference>